<proteinExistence type="predicted"/>
<dbReference type="AlphaFoldDB" id="A0A6I0F490"/>
<keyword evidence="4 7" id="KW-1133">Transmembrane helix</keyword>
<evidence type="ECO:0000256" key="3">
    <source>
        <dbReference type="ARBA" id="ARBA00022692"/>
    </source>
</evidence>
<dbReference type="GO" id="GO:0005436">
    <property type="term" value="F:sodium:phosphate symporter activity"/>
    <property type="evidence" value="ECO:0007669"/>
    <property type="project" value="InterPro"/>
</dbReference>
<keyword evidence="2" id="KW-1003">Cell membrane</keyword>
<dbReference type="Proteomes" id="UP000468766">
    <property type="component" value="Unassembled WGS sequence"/>
</dbReference>
<organism evidence="8 9">
    <name type="scientific">Heliorestis acidaminivorans</name>
    <dbReference type="NCBI Taxonomy" id="553427"/>
    <lineage>
        <taxon>Bacteria</taxon>
        <taxon>Bacillati</taxon>
        <taxon>Bacillota</taxon>
        <taxon>Clostridia</taxon>
        <taxon>Eubacteriales</taxon>
        <taxon>Heliobacteriaceae</taxon>
        <taxon>Heliorestis</taxon>
    </lineage>
</organism>
<evidence type="ECO:0000313" key="8">
    <source>
        <dbReference type="EMBL" id="KAB2953392.1"/>
    </source>
</evidence>
<evidence type="ECO:0000256" key="5">
    <source>
        <dbReference type="ARBA" id="ARBA00023136"/>
    </source>
</evidence>
<evidence type="ECO:0000256" key="6">
    <source>
        <dbReference type="SAM" id="MobiDB-lite"/>
    </source>
</evidence>
<dbReference type="NCBIfam" id="NF037997">
    <property type="entry name" value="Na_Pi_symport"/>
    <property type="match status" value="1"/>
</dbReference>
<evidence type="ECO:0000256" key="1">
    <source>
        <dbReference type="ARBA" id="ARBA00004651"/>
    </source>
</evidence>
<feature type="transmembrane region" description="Helical" evidence="7">
    <location>
        <begin position="41"/>
        <end position="59"/>
    </location>
</feature>
<evidence type="ECO:0000313" key="9">
    <source>
        <dbReference type="Proteomes" id="UP000468766"/>
    </source>
</evidence>
<reference evidence="8 9" key="1">
    <citation type="submission" date="2019-10" db="EMBL/GenBank/DDBJ databases">
        <title>Whole-genome sequence of the extremophile Heliorestis acidaminivorans DSM 24790.</title>
        <authorList>
            <person name="Kyndt J.A."/>
            <person name="Meyer T.E."/>
        </authorList>
    </citation>
    <scope>NUCLEOTIDE SEQUENCE [LARGE SCALE GENOMIC DNA]</scope>
    <source>
        <strain evidence="8 9">DSM 24790</strain>
    </source>
</reference>
<comment type="subcellular location">
    <subcellularLocation>
        <location evidence="1">Cell membrane</location>
        <topology evidence="1">Multi-pass membrane protein</topology>
    </subcellularLocation>
</comment>
<evidence type="ECO:0000256" key="2">
    <source>
        <dbReference type="ARBA" id="ARBA00022475"/>
    </source>
</evidence>
<accession>A0A6I0F490</accession>
<sequence length="606" mass="65668">MNLLLSTTLGGIGLFLLGMLLMTDGLKKLAGDALRRLLSRFTGGTFTSILSGAGITALIQSSSATTLMTIGFVSAGLLSFSQAVGVIIGSNVGTTSTAWIVSTLGLKLNIAALAMPFVALGALLKLLGKGKMSAWGIFLAGFGLIFVGIDFLQQGMAGVAEQIDLSAFQGDSFFNLLLLIVVGSVMTVLMQSSSAAVATTLAALHTNAIVLDQAAALVIGQNVGTTVKAALASIGGSIAVKRTALAHILFNLITGLVALMILPLFIKVITESVRFGGTDPAIAIAAFHTFFNMLGLLLIAPFIHPFSHMIERMLPEKGPVLTKHLDPALTEVVPVAVEAVRRTLLDTTALLMKATSDMLDKNKDVDQDSSAMKAVIEEAELALHETRAFIGSLHMNDASTIDVRRHLATLHAIDHIDRFIEAIKEKEYVQSIHSYERLEKKLSEVVLAMAKTAKILDNKNYRQCDRPLTKKAEAEQEGLGSELKEIEPCEAPEKNIGSRESRKSKKEKKRQRKEQEALEQLRTIEKLSLSIADQRRTDRALILEATALGESDPERGLSEINTLKWIDRMTYHLWRLLYHLIDKEGEEVALRTAGVYGEGIRETMSN</sequence>
<gene>
    <name evidence="8" type="ORF">F9B85_05645</name>
</gene>
<feature type="region of interest" description="Disordered" evidence="6">
    <location>
        <begin position="472"/>
        <end position="514"/>
    </location>
</feature>
<feature type="compositionally biased region" description="Basic and acidic residues" evidence="6">
    <location>
        <begin position="482"/>
        <end position="501"/>
    </location>
</feature>
<evidence type="ECO:0000256" key="4">
    <source>
        <dbReference type="ARBA" id="ARBA00022989"/>
    </source>
</evidence>
<dbReference type="Pfam" id="PF02690">
    <property type="entry name" value="Na_Pi_cotrans"/>
    <property type="match status" value="2"/>
</dbReference>
<dbReference type="InterPro" id="IPR003841">
    <property type="entry name" value="Na/Pi_transpt"/>
</dbReference>
<dbReference type="PANTHER" id="PTHR10010:SF46">
    <property type="entry name" value="SODIUM-DEPENDENT PHOSPHATE TRANSPORT PROTEIN 2B"/>
    <property type="match status" value="1"/>
</dbReference>
<keyword evidence="9" id="KW-1185">Reference proteome</keyword>
<feature type="transmembrane region" description="Helical" evidence="7">
    <location>
        <begin position="66"/>
        <end position="88"/>
    </location>
</feature>
<name>A0A6I0F490_9FIRM</name>
<keyword evidence="3 7" id="KW-0812">Transmembrane</keyword>
<feature type="transmembrane region" description="Helical" evidence="7">
    <location>
        <begin position="172"/>
        <end position="190"/>
    </location>
</feature>
<dbReference type="RefSeq" id="WP_170270214.1">
    <property type="nucleotide sequence ID" value="NZ_WBXO01000003.1"/>
</dbReference>
<feature type="transmembrane region" description="Helical" evidence="7">
    <location>
        <begin position="248"/>
        <end position="269"/>
    </location>
</feature>
<keyword evidence="5 7" id="KW-0472">Membrane</keyword>
<feature type="transmembrane region" description="Helical" evidence="7">
    <location>
        <begin position="281"/>
        <end position="303"/>
    </location>
</feature>
<comment type="caution">
    <text evidence="8">The sequence shown here is derived from an EMBL/GenBank/DDBJ whole genome shotgun (WGS) entry which is preliminary data.</text>
</comment>
<dbReference type="GO" id="GO:0005886">
    <property type="term" value="C:plasma membrane"/>
    <property type="evidence" value="ECO:0007669"/>
    <property type="project" value="UniProtKB-SubCell"/>
</dbReference>
<feature type="transmembrane region" description="Helical" evidence="7">
    <location>
        <begin position="108"/>
        <end position="127"/>
    </location>
</feature>
<feature type="transmembrane region" description="Helical" evidence="7">
    <location>
        <begin position="134"/>
        <end position="152"/>
    </location>
</feature>
<dbReference type="GO" id="GO:0044341">
    <property type="term" value="P:sodium-dependent phosphate transport"/>
    <property type="evidence" value="ECO:0007669"/>
    <property type="project" value="InterPro"/>
</dbReference>
<dbReference type="PANTHER" id="PTHR10010">
    <property type="entry name" value="SOLUTE CARRIER FAMILY 34 SODIUM PHOSPHATE , MEMBER 2-RELATED"/>
    <property type="match status" value="1"/>
</dbReference>
<evidence type="ECO:0000256" key="7">
    <source>
        <dbReference type="SAM" id="Phobius"/>
    </source>
</evidence>
<dbReference type="EMBL" id="WBXO01000003">
    <property type="protein sequence ID" value="KAB2953392.1"/>
    <property type="molecule type" value="Genomic_DNA"/>
</dbReference>
<feature type="compositionally biased region" description="Basic residues" evidence="6">
    <location>
        <begin position="502"/>
        <end position="512"/>
    </location>
</feature>
<protein>
    <submittedName>
        <fullName evidence="8">Na/Pi cotransporter family protein</fullName>
    </submittedName>
</protein>